<name>A0ABR4ANN7_9LECA</name>
<proteinExistence type="predicted"/>
<evidence type="ECO:0000313" key="1">
    <source>
        <dbReference type="EMBL" id="KAL2047141.1"/>
    </source>
</evidence>
<reference evidence="1 2" key="1">
    <citation type="submission" date="2024-09" db="EMBL/GenBank/DDBJ databases">
        <title>Rethinking Asexuality: The Enigmatic Case of Functional Sexual Genes in Lepraria (Stereocaulaceae).</title>
        <authorList>
            <person name="Doellman M."/>
            <person name="Sun Y."/>
            <person name="Barcenas-Pena A."/>
            <person name="Lumbsch H.T."/>
            <person name="Grewe F."/>
        </authorList>
    </citation>
    <scope>NUCLEOTIDE SEQUENCE [LARGE SCALE GENOMIC DNA]</scope>
    <source>
        <strain evidence="1 2">Mercado 3170</strain>
    </source>
</reference>
<dbReference type="Proteomes" id="UP001590950">
    <property type="component" value="Unassembled WGS sequence"/>
</dbReference>
<evidence type="ECO:0000313" key="2">
    <source>
        <dbReference type="Proteomes" id="UP001590950"/>
    </source>
</evidence>
<sequence>MQSGYCPSLFPHLSSAVDDHMIQHITKVATRAAGWGSPHCVAFYFRRQIHGNARYCIGRIELISLGPRDCFRNLAATTTAYTSIPNTHMLQATHIDVTIVEAAKLWENGPFGLY</sequence>
<organism evidence="1 2">
    <name type="scientific">Stereocaulon virgatum</name>
    <dbReference type="NCBI Taxonomy" id="373712"/>
    <lineage>
        <taxon>Eukaryota</taxon>
        <taxon>Fungi</taxon>
        <taxon>Dikarya</taxon>
        <taxon>Ascomycota</taxon>
        <taxon>Pezizomycotina</taxon>
        <taxon>Lecanoromycetes</taxon>
        <taxon>OSLEUM clade</taxon>
        <taxon>Lecanoromycetidae</taxon>
        <taxon>Lecanorales</taxon>
        <taxon>Lecanorineae</taxon>
        <taxon>Stereocaulaceae</taxon>
        <taxon>Stereocaulon</taxon>
    </lineage>
</organism>
<dbReference type="EMBL" id="JBEFKJ010000003">
    <property type="protein sequence ID" value="KAL2047141.1"/>
    <property type="molecule type" value="Genomic_DNA"/>
</dbReference>
<comment type="caution">
    <text evidence="1">The sequence shown here is derived from an EMBL/GenBank/DDBJ whole genome shotgun (WGS) entry which is preliminary data.</text>
</comment>
<accession>A0ABR4ANN7</accession>
<gene>
    <name evidence="1" type="ORF">N7G274_001160</name>
</gene>
<protein>
    <submittedName>
        <fullName evidence="1">Uncharacterized protein</fullName>
    </submittedName>
</protein>
<keyword evidence="2" id="KW-1185">Reference proteome</keyword>